<proteinExistence type="predicted"/>
<keyword evidence="2" id="KW-0472">Membrane</keyword>
<keyword evidence="2" id="KW-1133">Transmembrane helix</keyword>
<name>A0ABT1J9N3_9ACTN</name>
<feature type="region of interest" description="Disordered" evidence="1">
    <location>
        <begin position="1"/>
        <end position="24"/>
    </location>
</feature>
<comment type="caution">
    <text evidence="3">The sequence shown here is derived from an EMBL/GenBank/DDBJ whole genome shotgun (WGS) entry which is preliminary data.</text>
</comment>
<evidence type="ECO:0000256" key="2">
    <source>
        <dbReference type="SAM" id="Phobius"/>
    </source>
</evidence>
<dbReference type="EMBL" id="JAMZDX010000008">
    <property type="protein sequence ID" value="MCP2314145.1"/>
    <property type="molecule type" value="Genomic_DNA"/>
</dbReference>
<feature type="compositionally biased region" description="Polar residues" evidence="1">
    <location>
        <begin position="10"/>
        <end position="24"/>
    </location>
</feature>
<evidence type="ECO:0000313" key="3">
    <source>
        <dbReference type="EMBL" id="MCP2314145.1"/>
    </source>
</evidence>
<keyword evidence="4" id="KW-1185">Reference proteome</keyword>
<reference evidence="3 4" key="1">
    <citation type="submission" date="2022-06" db="EMBL/GenBank/DDBJ databases">
        <title>Sequencing the genomes of 1000 actinobacteria strains.</title>
        <authorList>
            <person name="Klenk H.-P."/>
        </authorList>
    </citation>
    <scope>NUCLEOTIDE SEQUENCE [LARGE SCALE GENOMIC DNA]</scope>
    <source>
        <strain evidence="3 4">DSM 41656</strain>
    </source>
</reference>
<sequence>MSSPDPRGPQANNASGNATQNITQSGDIVLGEAPEEAGRRAKHNRFVKIAISVGLIVAVAVGFAVFRIEQQSQTTNDLARKGPELKSDLTLSKVSAYIAGGTSGEQRYGEEVTKTTDLHGPHIDLTLANIANGTSLITKASITFNQLQSLAPCSAEGGEIVVSANYQFTIPDDQQPVPPAKPFTLSKEIAFEVVANRHDALELSLGNKTIIEGVSPWIAVVNVVLEHDGGQQLTVGPIAVVNTGDISTFYPDGDQWVMPENPAPGCIEKNTKLVSDILKTPNLVVSKEVASLDRTLQRFKK</sequence>
<gene>
    <name evidence="3" type="ORF">FHR36_007344</name>
</gene>
<dbReference type="RefSeq" id="WP_253804482.1">
    <property type="nucleotide sequence ID" value="NZ_BAAAUB010000007.1"/>
</dbReference>
<evidence type="ECO:0000313" key="4">
    <source>
        <dbReference type="Proteomes" id="UP001206483"/>
    </source>
</evidence>
<dbReference type="Proteomes" id="UP001206483">
    <property type="component" value="Unassembled WGS sequence"/>
</dbReference>
<evidence type="ECO:0000256" key="1">
    <source>
        <dbReference type="SAM" id="MobiDB-lite"/>
    </source>
</evidence>
<feature type="transmembrane region" description="Helical" evidence="2">
    <location>
        <begin position="46"/>
        <end position="66"/>
    </location>
</feature>
<accession>A0ABT1J9N3</accession>
<keyword evidence="2" id="KW-0812">Transmembrane</keyword>
<protein>
    <recommendedName>
        <fullName evidence="5">DUF2993 domain-containing protein</fullName>
    </recommendedName>
</protein>
<organism evidence="3 4">
    <name type="scientific">Kitasatospora paracochleata</name>
    <dbReference type="NCBI Taxonomy" id="58354"/>
    <lineage>
        <taxon>Bacteria</taxon>
        <taxon>Bacillati</taxon>
        <taxon>Actinomycetota</taxon>
        <taxon>Actinomycetes</taxon>
        <taxon>Kitasatosporales</taxon>
        <taxon>Streptomycetaceae</taxon>
        <taxon>Kitasatospora</taxon>
    </lineage>
</organism>
<evidence type="ECO:0008006" key="5">
    <source>
        <dbReference type="Google" id="ProtNLM"/>
    </source>
</evidence>